<organism evidence="1">
    <name type="scientific">freshwater metagenome</name>
    <dbReference type="NCBI Taxonomy" id="449393"/>
    <lineage>
        <taxon>unclassified sequences</taxon>
        <taxon>metagenomes</taxon>
        <taxon>ecological metagenomes</taxon>
    </lineage>
</organism>
<sequence length="166" mass="18747">MLLHSWKNPFPLWSGVRRQLLGQGSSPSTSSLPMHLTTSHQAMCLHVRTSCTPAEPLACQKVWNFRPPCLLAVKISTSTLLRCSKTVSHCWAHTLLWARCITRVRSRVCACLLRVHPLSFWKSSTQSVFCNSLKPTKLPAALWCQRTSSVCSIFLSTYVKNTTYRV</sequence>
<reference evidence="1" key="1">
    <citation type="submission" date="2020-05" db="EMBL/GenBank/DDBJ databases">
        <authorList>
            <person name="Chiriac C."/>
            <person name="Salcher M."/>
            <person name="Ghai R."/>
            <person name="Kavagutti S V."/>
        </authorList>
    </citation>
    <scope>NUCLEOTIDE SEQUENCE</scope>
</reference>
<gene>
    <name evidence="1" type="ORF">UFOPK4098_01272</name>
</gene>
<protein>
    <submittedName>
        <fullName evidence="1">Unannotated protein</fullName>
    </submittedName>
</protein>
<accession>A0A6J7RG71</accession>
<dbReference type="EMBL" id="CAFBPN010000088">
    <property type="protein sequence ID" value="CAB5027706.1"/>
    <property type="molecule type" value="Genomic_DNA"/>
</dbReference>
<name>A0A6J7RG71_9ZZZZ</name>
<proteinExistence type="predicted"/>
<dbReference type="AlphaFoldDB" id="A0A6J7RG71"/>
<evidence type="ECO:0000313" key="1">
    <source>
        <dbReference type="EMBL" id="CAB5027706.1"/>
    </source>
</evidence>